<keyword evidence="2" id="KW-1185">Reference proteome</keyword>
<gene>
    <name evidence="1" type="ORF">KN1_15440</name>
</gene>
<dbReference type="EMBL" id="AP024597">
    <property type="protein sequence ID" value="BCU70247.1"/>
    <property type="molecule type" value="Genomic_DNA"/>
</dbReference>
<dbReference type="KEGG" id="csty:KN1_15440"/>
<evidence type="ECO:0000313" key="1">
    <source>
        <dbReference type="EMBL" id="BCU70247.1"/>
    </source>
</evidence>
<protein>
    <submittedName>
        <fullName evidence="1">Serine/threonine protein kinase</fullName>
    </submittedName>
</protein>
<reference evidence="1 2" key="1">
    <citation type="submission" date="2021-04" db="EMBL/GenBank/DDBJ databases">
        <title>Complete genome sequence of Stygiolobus sp. KN-1.</title>
        <authorList>
            <person name="Nakamura K."/>
            <person name="Sakai H."/>
            <person name="Kurosawa N."/>
        </authorList>
    </citation>
    <scope>NUCLEOTIDE SEQUENCE [LARGE SCALE GENOMIC DNA]</scope>
    <source>
        <strain evidence="1 2">KN-1</strain>
    </source>
</reference>
<sequence>MPDAFPEKVSSLVKVREIIYPYYDKGIEEELLNNGVEEVFSFGNTQLGKYRVIGKGKNGIVAYMGGGKVIKIRRSDSPKESLKVEAKIQSLAYPVSPRVYSYGKNFIIMEYVHGRHLSKSESIDVIIGLLRAAKELEDKKIEHQELVRPYKNVLISDKIYIIDYDDATIKEKARNVTSVLSWLKRVDLARKYIKGATIEDIIRELLVSFS</sequence>
<keyword evidence="1" id="KW-0418">Kinase</keyword>
<dbReference type="GO" id="GO:0004674">
    <property type="term" value="F:protein serine/threonine kinase activity"/>
    <property type="evidence" value="ECO:0007669"/>
    <property type="project" value="UniProtKB-KW"/>
</dbReference>
<dbReference type="InterPro" id="IPR011009">
    <property type="entry name" value="Kinase-like_dom_sf"/>
</dbReference>
<accession>A0A8D5ZJJ7</accession>
<name>A0A8D5ZJJ7_9CREN</name>
<dbReference type="AlphaFoldDB" id="A0A8D5ZJJ7"/>
<dbReference type="SUPFAM" id="SSF56112">
    <property type="entry name" value="Protein kinase-like (PK-like)"/>
    <property type="match status" value="1"/>
</dbReference>
<keyword evidence="1" id="KW-0808">Transferase</keyword>
<proteinExistence type="predicted"/>
<organism evidence="1 2">
    <name type="scientific">Stygiolobus caldivivus</name>
    <dbReference type="NCBI Taxonomy" id="2824673"/>
    <lineage>
        <taxon>Archaea</taxon>
        <taxon>Thermoproteota</taxon>
        <taxon>Thermoprotei</taxon>
        <taxon>Sulfolobales</taxon>
        <taxon>Sulfolobaceae</taxon>
        <taxon>Stygiolobus</taxon>
    </lineage>
</organism>
<keyword evidence="1" id="KW-0723">Serine/threonine-protein kinase</keyword>
<dbReference type="Proteomes" id="UP000825123">
    <property type="component" value="Chromosome"/>
</dbReference>
<evidence type="ECO:0000313" key="2">
    <source>
        <dbReference type="Proteomes" id="UP000825123"/>
    </source>
</evidence>